<feature type="region of interest" description="Disordered" evidence="1">
    <location>
        <begin position="37"/>
        <end position="100"/>
    </location>
</feature>
<protein>
    <submittedName>
        <fullName evidence="3">Tetratricopeptide repeat domain protein</fullName>
    </submittedName>
</protein>
<accession>F5YMT1</accession>
<dbReference type="RefSeq" id="WP_015708388.1">
    <property type="nucleotide sequence ID" value="NC_015578.1"/>
</dbReference>
<dbReference type="Gene3D" id="1.25.40.10">
    <property type="entry name" value="Tetratricopeptide repeat domain"/>
    <property type="match status" value="1"/>
</dbReference>
<feature type="compositionally biased region" description="Pro residues" evidence="1">
    <location>
        <begin position="163"/>
        <end position="177"/>
    </location>
</feature>
<dbReference type="STRING" id="545694.TREPR_1739"/>
<sequence length="586" mass="63675">MKKSIAAALVLFGLTGILSAQDFDYAWDDLDYDWDTEIEEPPDFVDPYAPATQVPTQAAPAPSPAPMQTAPAPAAAPPAPVAPSPPPRQAAPSPAAPAPIAAPTQAQDFDYAWDDSEYDWNMVIEEPPDFVDPYAPATPTPVAPATPAPAPTPQAPAQLAPAPVTPPATPPFDPAPAPRQASPTQSAPSPVFAEPADRPTPVPAYIPAEPDQPTLRGKFYTLVYDGDEKDAALLLDEFEQRFNIYTQLFHFDPAAITGPLLIRAIGDNAAYEDYVNTKLHMVPEGAVYIHYNQETKRELVINRAAFNGASDSGDTLQTFLAHQAFIQYLRAFIPRPPAWMREGFGIFFSTLKFDPATKLLKFDENLSWLDMVKSLGDQAPEPKTLLLADTGEYPPEITGPFQAASWALASFLVNNSDENYFRTLAEVFMVLSPTAGAGENAQAVEKRLTLWTGYDTFAADYRNYLASRKTLTELLVAGQKAYSSGDRKAAELNFTEARAIKEDQGVPCYYLGLLAYNDRDFAKAGELFNAALEYGVDPALVRYALGLNAISAGRNAEGIGWLEQAAEAAPDRYREKTGKLIGQLRP</sequence>
<feature type="compositionally biased region" description="Low complexity" evidence="1">
    <location>
        <begin position="47"/>
        <end position="73"/>
    </location>
</feature>
<dbReference type="eggNOG" id="COG0457">
    <property type="taxonomic scope" value="Bacteria"/>
</dbReference>
<dbReference type="PRINTS" id="PR01217">
    <property type="entry name" value="PRICHEXTENSN"/>
</dbReference>
<feature type="signal peptide" evidence="2">
    <location>
        <begin position="1"/>
        <end position="20"/>
    </location>
</feature>
<name>F5YMT1_TREPZ</name>
<reference evidence="4" key="1">
    <citation type="submission" date="2009-12" db="EMBL/GenBank/DDBJ databases">
        <title>Complete sequence of Treponema primitia strain ZAS-2.</title>
        <authorList>
            <person name="Tetu S.G."/>
            <person name="Matson E."/>
            <person name="Ren Q."/>
            <person name="Seshadri R."/>
            <person name="Elbourne L."/>
            <person name="Hassan K.A."/>
            <person name="Durkin A."/>
            <person name="Radune D."/>
            <person name="Mohamoud Y."/>
            <person name="Shay R."/>
            <person name="Jin S."/>
            <person name="Zhang X."/>
            <person name="Lucey K."/>
            <person name="Ballor N.R."/>
            <person name="Ottesen E."/>
            <person name="Rosenthal R."/>
            <person name="Allen A."/>
            <person name="Leadbetter J.R."/>
            <person name="Paulsen I.T."/>
        </authorList>
    </citation>
    <scope>NUCLEOTIDE SEQUENCE [LARGE SCALE GENOMIC DNA]</scope>
    <source>
        <strain evidence="4">ATCC BAA-887 / DSM 12427 / ZAS-2</strain>
    </source>
</reference>
<evidence type="ECO:0000256" key="2">
    <source>
        <dbReference type="SAM" id="SignalP"/>
    </source>
</evidence>
<dbReference type="Proteomes" id="UP000009223">
    <property type="component" value="Chromosome"/>
</dbReference>
<gene>
    <name evidence="3" type="ordered locus">TREPR_1739</name>
</gene>
<evidence type="ECO:0000313" key="3">
    <source>
        <dbReference type="EMBL" id="AEF84501.1"/>
    </source>
</evidence>
<dbReference type="HOGENOM" id="CLU_465342_0_0_12"/>
<evidence type="ECO:0000313" key="4">
    <source>
        <dbReference type="Proteomes" id="UP000009223"/>
    </source>
</evidence>
<feature type="compositionally biased region" description="Pro residues" evidence="1">
    <location>
        <begin position="74"/>
        <end position="97"/>
    </location>
</feature>
<keyword evidence="4" id="KW-1185">Reference proteome</keyword>
<organism evidence="3 4">
    <name type="scientific">Treponema primitia (strain ATCC BAA-887 / DSM 12427 / ZAS-2)</name>
    <dbReference type="NCBI Taxonomy" id="545694"/>
    <lineage>
        <taxon>Bacteria</taxon>
        <taxon>Pseudomonadati</taxon>
        <taxon>Spirochaetota</taxon>
        <taxon>Spirochaetia</taxon>
        <taxon>Spirochaetales</taxon>
        <taxon>Treponemataceae</taxon>
        <taxon>Treponema</taxon>
    </lineage>
</organism>
<feature type="chain" id="PRO_5003335327" evidence="2">
    <location>
        <begin position="21"/>
        <end position="586"/>
    </location>
</feature>
<dbReference type="SUPFAM" id="SSF48452">
    <property type="entry name" value="TPR-like"/>
    <property type="match status" value="1"/>
</dbReference>
<feature type="region of interest" description="Disordered" evidence="1">
    <location>
        <begin position="129"/>
        <end position="197"/>
    </location>
</feature>
<reference evidence="3 4" key="2">
    <citation type="journal article" date="2011" name="ISME J.">
        <title>RNA-seq reveals cooperative metabolic interactions between two termite-gut spirochete species in co-culture.</title>
        <authorList>
            <person name="Rosenthal A.Z."/>
            <person name="Matson E.G."/>
            <person name="Eldar A."/>
            <person name="Leadbetter J.R."/>
        </authorList>
    </citation>
    <scope>NUCLEOTIDE SEQUENCE [LARGE SCALE GENOMIC DNA]</scope>
    <source>
        <strain evidence="4">ATCC BAA-887 / DSM 12427 / ZAS-2</strain>
    </source>
</reference>
<dbReference type="InterPro" id="IPR011990">
    <property type="entry name" value="TPR-like_helical_dom_sf"/>
</dbReference>
<evidence type="ECO:0000256" key="1">
    <source>
        <dbReference type="SAM" id="MobiDB-lite"/>
    </source>
</evidence>
<dbReference type="EMBL" id="CP001843">
    <property type="protein sequence ID" value="AEF84501.1"/>
    <property type="molecule type" value="Genomic_DNA"/>
</dbReference>
<feature type="compositionally biased region" description="Pro residues" evidence="1">
    <location>
        <begin position="136"/>
        <end position="154"/>
    </location>
</feature>
<dbReference type="KEGG" id="tpi:TREPR_1739"/>
<proteinExistence type="predicted"/>
<dbReference type="AlphaFoldDB" id="F5YMT1"/>
<keyword evidence="2" id="KW-0732">Signal</keyword>